<name>A0AAV0NKZ7_9ROSI</name>
<sequence>MGGKIWVEVSLISARGVRRSSSLWRRQWFAVGWIDPNNKYCTNVAKDGSGNANPTWKTKFATLLDDTNFQDMALTVEVYSREPIFLRESLEGTATILLKEFLAKYSSKKNSSSSSGSEEVGSYQLRKRNSNKPQGFVDVSIRVSEEREEPSSYLATGGDEGIIPIGHGNNPELGVYPRELSPLGPSWQPQHRPGTNGGGGPPTDHGKRTGQMAYPRDEPPLAPFRQPQYASSNSEYTHHVPYPAANHPITSNGGLSYPPSVHRTATPPPPPPPANVGYIPTFLPNSEYINMPASAAPTRGGAARPSAAGVAMGAGVGGALAAGAVIFGDDFMSGFSIPSSLPDPSLTISMDPTF</sequence>
<dbReference type="PROSITE" id="PS50004">
    <property type="entry name" value="C2"/>
    <property type="match status" value="1"/>
</dbReference>
<protein>
    <recommendedName>
        <fullName evidence="2">C2 domain-containing protein</fullName>
    </recommendedName>
</protein>
<feature type="region of interest" description="Disordered" evidence="1">
    <location>
        <begin position="108"/>
        <end position="276"/>
    </location>
</feature>
<dbReference type="Pfam" id="PF00168">
    <property type="entry name" value="C2"/>
    <property type="match status" value="1"/>
</dbReference>
<gene>
    <name evidence="3" type="ORF">LITE_LOCUS33924</name>
</gene>
<evidence type="ECO:0000313" key="3">
    <source>
        <dbReference type="EMBL" id="CAI0459273.1"/>
    </source>
</evidence>
<feature type="compositionally biased region" description="Low complexity" evidence="1">
    <location>
        <begin position="108"/>
        <end position="122"/>
    </location>
</feature>
<dbReference type="Proteomes" id="UP001154282">
    <property type="component" value="Unassembled WGS sequence"/>
</dbReference>
<evidence type="ECO:0000259" key="2">
    <source>
        <dbReference type="PROSITE" id="PS50004"/>
    </source>
</evidence>
<dbReference type="CDD" id="cd04051">
    <property type="entry name" value="C2_SRC2_like"/>
    <property type="match status" value="1"/>
</dbReference>
<dbReference type="PANTHER" id="PTHR32246">
    <property type="entry name" value="INGRESSION PROTEIN FIC1"/>
    <property type="match status" value="1"/>
</dbReference>
<keyword evidence="4" id="KW-1185">Reference proteome</keyword>
<evidence type="ECO:0000313" key="4">
    <source>
        <dbReference type="Proteomes" id="UP001154282"/>
    </source>
</evidence>
<dbReference type="InterPro" id="IPR044750">
    <property type="entry name" value="C2_SRC2/BAP"/>
</dbReference>
<dbReference type="GO" id="GO:0006952">
    <property type="term" value="P:defense response"/>
    <property type="evidence" value="ECO:0007669"/>
    <property type="project" value="InterPro"/>
</dbReference>
<comment type="caution">
    <text evidence="3">The sequence shown here is derived from an EMBL/GenBank/DDBJ whole genome shotgun (WGS) entry which is preliminary data.</text>
</comment>
<dbReference type="PANTHER" id="PTHR32246:SF15">
    <property type="entry name" value="CALCIUM-DEPENDENT LIPID-BINDING (CALB DOMAIN) FAMILY PROTEIN"/>
    <property type="match status" value="1"/>
</dbReference>
<organism evidence="3 4">
    <name type="scientific">Linum tenue</name>
    <dbReference type="NCBI Taxonomy" id="586396"/>
    <lineage>
        <taxon>Eukaryota</taxon>
        <taxon>Viridiplantae</taxon>
        <taxon>Streptophyta</taxon>
        <taxon>Embryophyta</taxon>
        <taxon>Tracheophyta</taxon>
        <taxon>Spermatophyta</taxon>
        <taxon>Magnoliopsida</taxon>
        <taxon>eudicotyledons</taxon>
        <taxon>Gunneridae</taxon>
        <taxon>Pentapetalae</taxon>
        <taxon>rosids</taxon>
        <taxon>fabids</taxon>
        <taxon>Malpighiales</taxon>
        <taxon>Linaceae</taxon>
        <taxon>Linum</taxon>
    </lineage>
</organism>
<dbReference type="InterPro" id="IPR035892">
    <property type="entry name" value="C2_domain_sf"/>
</dbReference>
<dbReference type="SUPFAM" id="SSF49562">
    <property type="entry name" value="C2 domain (Calcium/lipid-binding domain, CaLB)"/>
    <property type="match status" value="1"/>
</dbReference>
<evidence type="ECO:0000256" key="1">
    <source>
        <dbReference type="SAM" id="MobiDB-lite"/>
    </source>
</evidence>
<proteinExistence type="predicted"/>
<feature type="domain" description="C2" evidence="2">
    <location>
        <begin position="1"/>
        <end position="111"/>
    </location>
</feature>
<dbReference type="EMBL" id="CAMGYJ010000008">
    <property type="protein sequence ID" value="CAI0459273.1"/>
    <property type="molecule type" value="Genomic_DNA"/>
</dbReference>
<dbReference type="AlphaFoldDB" id="A0AAV0NKZ7"/>
<accession>A0AAV0NKZ7</accession>
<reference evidence="3" key="1">
    <citation type="submission" date="2022-08" db="EMBL/GenBank/DDBJ databases">
        <authorList>
            <person name="Gutierrez-Valencia J."/>
        </authorList>
    </citation>
    <scope>NUCLEOTIDE SEQUENCE</scope>
</reference>
<dbReference type="InterPro" id="IPR000008">
    <property type="entry name" value="C2_dom"/>
</dbReference>
<dbReference type="Gene3D" id="2.60.40.150">
    <property type="entry name" value="C2 domain"/>
    <property type="match status" value="1"/>
</dbReference>